<dbReference type="PANTHER" id="PTHR39322">
    <property type="entry name" value="ACYL-HOMOSERINE-LACTONE SYNTHASE"/>
    <property type="match status" value="1"/>
</dbReference>
<dbReference type="EC" id="2.3.1.184" evidence="1 8"/>
<evidence type="ECO:0000256" key="4">
    <source>
        <dbReference type="ARBA" id="ARBA00022691"/>
    </source>
</evidence>
<dbReference type="PROSITE" id="PS00949">
    <property type="entry name" value="AUTOINDUCER_SYNTH_1"/>
    <property type="match status" value="1"/>
</dbReference>
<evidence type="ECO:0000256" key="8">
    <source>
        <dbReference type="RuleBase" id="RU361135"/>
    </source>
</evidence>
<reference evidence="9 10" key="1">
    <citation type="submission" date="2020-08" db="EMBL/GenBank/DDBJ databases">
        <title>Functional genomics of gut bacteria from endangered species of beetles.</title>
        <authorList>
            <person name="Carlos-Shanley C."/>
        </authorList>
    </citation>
    <scope>NUCLEOTIDE SEQUENCE [LARGE SCALE GENOMIC DNA]</scope>
    <source>
        <strain evidence="9 10">S00239</strain>
    </source>
</reference>
<dbReference type="PRINTS" id="PR01549">
    <property type="entry name" value="AUTOINDCRSYN"/>
</dbReference>
<evidence type="ECO:0000256" key="1">
    <source>
        <dbReference type="ARBA" id="ARBA00012340"/>
    </source>
</evidence>
<dbReference type="InterPro" id="IPR018311">
    <property type="entry name" value="Autoind_synth_CS"/>
</dbReference>
<evidence type="ECO:0000256" key="2">
    <source>
        <dbReference type="ARBA" id="ARBA00022654"/>
    </source>
</evidence>
<dbReference type="GO" id="GO:0007165">
    <property type="term" value="P:signal transduction"/>
    <property type="evidence" value="ECO:0007669"/>
    <property type="project" value="TreeGrafter"/>
</dbReference>
<evidence type="ECO:0000256" key="5">
    <source>
        <dbReference type="ARBA" id="ARBA00022929"/>
    </source>
</evidence>
<dbReference type="Proteomes" id="UP000562027">
    <property type="component" value="Unassembled WGS sequence"/>
</dbReference>
<dbReference type="PANTHER" id="PTHR39322:SF1">
    <property type="entry name" value="ISOVALERYL-HOMOSERINE LACTONE SYNTHASE"/>
    <property type="match status" value="1"/>
</dbReference>
<protein>
    <recommendedName>
        <fullName evidence="1 8">Acyl-homoserine-lactone synthase</fullName>
        <ecNumber evidence="1 8">2.3.1.184</ecNumber>
    </recommendedName>
    <alternativeName>
        <fullName evidence="8">Autoinducer synthesis protein</fullName>
    </alternativeName>
</protein>
<dbReference type="GO" id="GO:0009372">
    <property type="term" value="P:quorum sensing"/>
    <property type="evidence" value="ECO:0007669"/>
    <property type="project" value="UniProtKB-UniRule"/>
</dbReference>
<dbReference type="Pfam" id="PF00765">
    <property type="entry name" value="Autoind_synth"/>
    <property type="match status" value="1"/>
</dbReference>
<keyword evidence="10" id="KW-1185">Reference proteome</keyword>
<gene>
    <name evidence="9" type="ORF">HNP55_001720</name>
</gene>
<name>A0A840L5Y0_9BURK</name>
<comment type="catalytic activity">
    <reaction evidence="6 8">
        <text>a fatty acyl-[ACP] + S-adenosyl-L-methionine = an N-acyl-L-homoserine lactone + S-methyl-5'-thioadenosine + holo-[ACP] + H(+)</text>
        <dbReference type="Rhea" id="RHEA:10096"/>
        <dbReference type="Rhea" id="RHEA-COMP:9685"/>
        <dbReference type="Rhea" id="RHEA-COMP:14125"/>
        <dbReference type="ChEBI" id="CHEBI:15378"/>
        <dbReference type="ChEBI" id="CHEBI:17509"/>
        <dbReference type="ChEBI" id="CHEBI:55474"/>
        <dbReference type="ChEBI" id="CHEBI:59789"/>
        <dbReference type="ChEBI" id="CHEBI:64479"/>
        <dbReference type="ChEBI" id="CHEBI:138651"/>
        <dbReference type="EC" id="2.3.1.184"/>
    </reaction>
</comment>
<evidence type="ECO:0000256" key="3">
    <source>
        <dbReference type="ARBA" id="ARBA00022679"/>
    </source>
</evidence>
<organism evidence="9 10">
    <name type="scientific">Roseateles oligotrophus</name>
    <dbReference type="NCBI Taxonomy" id="1769250"/>
    <lineage>
        <taxon>Bacteria</taxon>
        <taxon>Pseudomonadati</taxon>
        <taxon>Pseudomonadota</taxon>
        <taxon>Betaproteobacteria</taxon>
        <taxon>Burkholderiales</taxon>
        <taxon>Sphaerotilaceae</taxon>
        <taxon>Roseateles</taxon>
    </lineage>
</organism>
<evidence type="ECO:0000256" key="7">
    <source>
        <dbReference type="PROSITE-ProRule" id="PRU00533"/>
    </source>
</evidence>
<dbReference type="GO" id="GO:0061579">
    <property type="term" value="F:N-acyl homoserine lactone synthase activity"/>
    <property type="evidence" value="ECO:0007669"/>
    <property type="project" value="UniProtKB-UniRule"/>
</dbReference>
<sequence>MKFISAGRSTLSSHQHVALAAYRHRVFVDRLGWSLPGEPGYEQDQFDREDTVHVLALGEEGEIAGYARLLPTTGAYLLDSVFPHLLDGITPPRSERVWELSRFAAMKPGGSAKRRISRFMSENLLLHVARYCAAQGVETLLAVATLPVERLMQRVGVSMCRLGPPSVGASSPIVAMSIDLNSVTFEALSRFETSNSQPHGHLRIRCSRETKVCTLGEWVAASAA</sequence>
<dbReference type="InterPro" id="IPR016181">
    <property type="entry name" value="Acyl_CoA_acyltransferase"/>
</dbReference>
<dbReference type="Gene3D" id="3.40.630.30">
    <property type="match status" value="1"/>
</dbReference>
<accession>A0A840L5Y0</accession>
<dbReference type="RefSeq" id="WP_184298251.1">
    <property type="nucleotide sequence ID" value="NZ_JACHLP010000003.1"/>
</dbReference>
<comment type="caution">
    <text evidence="9">The sequence shown here is derived from an EMBL/GenBank/DDBJ whole genome shotgun (WGS) entry which is preliminary data.</text>
</comment>
<evidence type="ECO:0000256" key="6">
    <source>
        <dbReference type="ARBA" id="ARBA00048576"/>
    </source>
</evidence>
<dbReference type="AlphaFoldDB" id="A0A840L5Y0"/>
<keyword evidence="3 8" id="KW-0808">Transferase</keyword>
<dbReference type="EMBL" id="JACHLP010000003">
    <property type="protein sequence ID" value="MBB4843201.1"/>
    <property type="molecule type" value="Genomic_DNA"/>
</dbReference>
<proteinExistence type="inferred from homology"/>
<evidence type="ECO:0000313" key="10">
    <source>
        <dbReference type="Proteomes" id="UP000562027"/>
    </source>
</evidence>
<comment type="similarity">
    <text evidence="7 8">Belongs to the autoinducer synthase family.</text>
</comment>
<keyword evidence="4 8" id="KW-0949">S-adenosyl-L-methionine</keyword>
<dbReference type="InterPro" id="IPR001690">
    <property type="entry name" value="Autoind_synthase"/>
</dbReference>
<evidence type="ECO:0000313" key="9">
    <source>
        <dbReference type="EMBL" id="MBB4843201.1"/>
    </source>
</evidence>
<dbReference type="PROSITE" id="PS51187">
    <property type="entry name" value="AUTOINDUCER_SYNTH_2"/>
    <property type="match status" value="1"/>
</dbReference>
<dbReference type="SUPFAM" id="SSF55729">
    <property type="entry name" value="Acyl-CoA N-acyltransferases (Nat)"/>
    <property type="match status" value="1"/>
</dbReference>
<keyword evidence="5 7" id="KW-0071">Autoinducer synthesis</keyword>
<keyword evidence="2 7" id="KW-0673">Quorum sensing</keyword>